<dbReference type="HAMAP" id="MF_00111">
    <property type="entry name" value="MurA"/>
    <property type="match status" value="1"/>
</dbReference>
<dbReference type="InterPro" id="IPR013792">
    <property type="entry name" value="RNA3'P_cycl/enolpyr_Trfase_a/b"/>
</dbReference>
<comment type="catalytic activity">
    <reaction evidence="11 12">
        <text>phosphoenolpyruvate + UDP-N-acetyl-alpha-D-glucosamine = UDP-N-acetyl-3-O-(1-carboxyvinyl)-alpha-D-glucosamine + phosphate</text>
        <dbReference type="Rhea" id="RHEA:18681"/>
        <dbReference type="ChEBI" id="CHEBI:43474"/>
        <dbReference type="ChEBI" id="CHEBI:57705"/>
        <dbReference type="ChEBI" id="CHEBI:58702"/>
        <dbReference type="ChEBI" id="CHEBI:68483"/>
        <dbReference type="EC" id="2.5.1.7"/>
    </reaction>
</comment>
<evidence type="ECO:0000256" key="5">
    <source>
        <dbReference type="ARBA" id="ARBA00022679"/>
    </source>
</evidence>
<evidence type="ECO:0000313" key="15">
    <source>
        <dbReference type="Proteomes" id="UP000226525"/>
    </source>
</evidence>
<dbReference type="PANTHER" id="PTHR43783">
    <property type="entry name" value="UDP-N-ACETYLGLUCOSAMINE 1-CARBOXYVINYLTRANSFERASE"/>
    <property type="match status" value="1"/>
</dbReference>
<proteinExistence type="inferred from homology"/>
<dbReference type="GO" id="GO:0071555">
    <property type="term" value="P:cell wall organization"/>
    <property type="evidence" value="ECO:0007669"/>
    <property type="project" value="UniProtKB-KW"/>
</dbReference>
<dbReference type="NCBIfam" id="NF006873">
    <property type="entry name" value="PRK09369.1"/>
    <property type="match status" value="1"/>
</dbReference>
<evidence type="ECO:0000259" key="13">
    <source>
        <dbReference type="Pfam" id="PF00275"/>
    </source>
</evidence>
<dbReference type="InterPro" id="IPR036968">
    <property type="entry name" value="Enolpyruvate_Tfrase_sf"/>
</dbReference>
<evidence type="ECO:0000256" key="11">
    <source>
        <dbReference type="ARBA" id="ARBA00047527"/>
    </source>
</evidence>
<feature type="active site" description="Proton donor" evidence="12">
    <location>
        <position position="120"/>
    </location>
</feature>
<dbReference type="EC" id="2.5.1.7" evidence="12"/>
<dbReference type="Pfam" id="PF00275">
    <property type="entry name" value="EPSP_synthase"/>
    <property type="match status" value="1"/>
</dbReference>
<feature type="binding site" evidence="12">
    <location>
        <position position="96"/>
    </location>
    <ligand>
        <name>UDP-N-acetyl-alpha-D-glucosamine</name>
        <dbReference type="ChEBI" id="CHEBI:57705"/>
    </ligand>
</feature>
<dbReference type="InterPro" id="IPR005750">
    <property type="entry name" value="UDP_GlcNAc_COvinyl_MurA"/>
</dbReference>
<keyword evidence="8 12" id="KW-0131">Cell cycle</keyword>
<comment type="similarity">
    <text evidence="10 12">Belongs to the EPSP synthase family. MurA subfamily.</text>
</comment>
<evidence type="ECO:0000256" key="3">
    <source>
        <dbReference type="ARBA" id="ARBA00022490"/>
    </source>
</evidence>
<evidence type="ECO:0000256" key="7">
    <source>
        <dbReference type="ARBA" id="ARBA00022984"/>
    </source>
</evidence>
<gene>
    <name evidence="12 14" type="primary">murA</name>
    <name evidence="14" type="ORF">CMN54_09930</name>
</gene>
<comment type="caution">
    <text evidence="12">Lacks conserved residue(s) required for the propagation of feature annotation.</text>
</comment>
<dbReference type="Proteomes" id="UP000226525">
    <property type="component" value="Unassembled WGS sequence"/>
</dbReference>
<name>A0A2D6YKQ9_9DELT</name>
<keyword evidence="7 12" id="KW-0573">Peptidoglycan synthesis</keyword>
<evidence type="ECO:0000256" key="6">
    <source>
        <dbReference type="ARBA" id="ARBA00022960"/>
    </source>
</evidence>
<evidence type="ECO:0000256" key="1">
    <source>
        <dbReference type="ARBA" id="ARBA00004496"/>
    </source>
</evidence>
<evidence type="ECO:0000256" key="4">
    <source>
        <dbReference type="ARBA" id="ARBA00022618"/>
    </source>
</evidence>
<dbReference type="GO" id="GO:0005737">
    <property type="term" value="C:cytoplasm"/>
    <property type="evidence" value="ECO:0007669"/>
    <property type="project" value="UniProtKB-SubCell"/>
</dbReference>
<dbReference type="GO" id="GO:0051301">
    <property type="term" value="P:cell division"/>
    <property type="evidence" value="ECO:0007669"/>
    <property type="project" value="UniProtKB-KW"/>
</dbReference>
<evidence type="ECO:0000256" key="2">
    <source>
        <dbReference type="ARBA" id="ARBA00004752"/>
    </source>
</evidence>
<evidence type="ECO:0000256" key="12">
    <source>
        <dbReference type="HAMAP-Rule" id="MF_00111"/>
    </source>
</evidence>
<comment type="pathway">
    <text evidence="2 12">Cell wall biogenesis; peptidoglycan biosynthesis.</text>
</comment>
<dbReference type="GO" id="GO:0008760">
    <property type="term" value="F:UDP-N-acetylglucosamine 1-carboxyvinyltransferase activity"/>
    <property type="evidence" value="ECO:0007669"/>
    <property type="project" value="UniProtKB-UniRule"/>
</dbReference>
<dbReference type="Gene3D" id="3.65.10.10">
    <property type="entry name" value="Enolpyruvate transferase domain"/>
    <property type="match status" value="2"/>
</dbReference>
<sequence length="430" mass="46751">MKSNEKFIVQGGNPMQGEITPSGNKNEALPVLAAVLLTEDPVILHNVPDIADIRSMMDLLESLGVIIEEIGPHSLRFESCQLTHCDPDTVAAREIRGSFLLAGPMLARYGCIRLPAPGGDRIGMRPVQTHLLALRQLGANIELDSEGQYVMKTDRLCGTSIYLDEASVMATENAIMAAVMAWGRTTIYNAACEPHVQGLCRCLLKMGAHISGIGSNLLTIDGSVRLHGAEYTIQPDHTEVGSFIGLAAVTGSDLKIRNAGVDQLKMVRMMFERLGVATNIEGDDLMIPAEQSLQINQESLGIPKIDDAPWPGFPADLTSIMTVVATQCKGTVLIFEKMFESRLFWVDKLISMGAQILLCDPHRAVVSGPSKLQGMPVSSPDIRAGMALLIAALCAKGESIIQNVHQIDRGYERIDERLRRLGANIQRVDY</sequence>
<dbReference type="NCBIfam" id="TIGR01072">
    <property type="entry name" value="murA"/>
    <property type="match status" value="1"/>
</dbReference>
<dbReference type="InterPro" id="IPR001986">
    <property type="entry name" value="Enolpyruvate_Tfrase_dom"/>
</dbReference>
<dbReference type="GO" id="GO:0008360">
    <property type="term" value="P:regulation of cell shape"/>
    <property type="evidence" value="ECO:0007669"/>
    <property type="project" value="UniProtKB-KW"/>
</dbReference>
<comment type="subcellular location">
    <subcellularLocation>
        <location evidence="1 12">Cytoplasm</location>
    </subcellularLocation>
</comment>
<keyword evidence="5 12" id="KW-0808">Transferase</keyword>
<feature type="binding site" evidence="12">
    <location>
        <position position="338"/>
    </location>
    <ligand>
        <name>UDP-N-acetyl-alpha-D-glucosamine</name>
        <dbReference type="ChEBI" id="CHEBI:57705"/>
    </ligand>
</feature>
<dbReference type="UniPathway" id="UPA00219"/>
<keyword evidence="4 12" id="KW-0132">Cell division</keyword>
<feature type="binding site" evidence="12">
    <location>
        <begin position="25"/>
        <end position="26"/>
    </location>
    <ligand>
        <name>phosphoenolpyruvate</name>
        <dbReference type="ChEBI" id="CHEBI:58702"/>
    </ligand>
</feature>
<dbReference type="GO" id="GO:0019277">
    <property type="term" value="P:UDP-N-acetylgalactosamine biosynthetic process"/>
    <property type="evidence" value="ECO:0007669"/>
    <property type="project" value="InterPro"/>
</dbReference>
<evidence type="ECO:0000313" key="14">
    <source>
        <dbReference type="EMBL" id="MAH63744.1"/>
    </source>
</evidence>
<evidence type="ECO:0000256" key="8">
    <source>
        <dbReference type="ARBA" id="ARBA00023306"/>
    </source>
</evidence>
<reference evidence="15" key="1">
    <citation type="submission" date="2017-09" db="EMBL/GenBank/DDBJ databases">
        <title>The Reconstruction of 2,631 Draft Metagenome-Assembled Genomes from the Global Oceans.</title>
        <authorList>
            <person name="Tully B.J."/>
            <person name="Graham E.D."/>
            <person name="Heidelberg J.F."/>
        </authorList>
    </citation>
    <scope>NUCLEOTIDE SEQUENCE [LARGE SCALE GENOMIC DNA]</scope>
</reference>
<comment type="function">
    <text evidence="12">Cell wall formation. Adds enolpyruvyl to UDP-N-acetylglucosamine.</text>
</comment>
<dbReference type="AlphaFoldDB" id="A0A2D6YKQ9"/>
<dbReference type="CDD" id="cd01555">
    <property type="entry name" value="UdpNAET"/>
    <property type="match status" value="1"/>
</dbReference>
<accession>A0A2D6YKQ9</accession>
<evidence type="ECO:0000256" key="10">
    <source>
        <dbReference type="ARBA" id="ARBA00038367"/>
    </source>
</evidence>
<organism evidence="14 15">
    <name type="scientific">SAR324 cluster bacterium</name>
    <dbReference type="NCBI Taxonomy" id="2024889"/>
    <lineage>
        <taxon>Bacteria</taxon>
        <taxon>Deltaproteobacteria</taxon>
        <taxon>SAR324 cluster</taxon>
    </lineage>
</organism>
<comment type="caution">
    <text evidence="14">The sequence shown here is derived from an EMBL/GenBank/DDBJ whole genome shotgun (WGS) entry which is preliminary data.</text>
</comment>
<dbReference type="InterPro" id="IPR050068">
    <property type="entry name" value="MurA_subfamily"/>
</dbReference>
<keyword evidence="9 12" id="KW-0961">Cell wall biogenesis/degradation</keyword>
<protein>
    <recommendedName>
        <fullName evidence="12">UDP-N-acetylglucosamine 1-carboxyvinyltransferase</fullName>
        <ecNumber evidence="12">2.5.1.7</ecNumber>
    </recommendedName>
    <alternativeName>
        <fullName evidence="12">Enoylpyruvate transferase</fullName>
    </alternativeName>
    <alternativeName>
        <fullName evidence="12">UDP-N-acetylglucosamine enolpyruvyl transferase</fullName>
        <shortName evidence="12">EPT</shortName>
    </alternativeName>
</protein>
<dbReference type="GO" id="GO:0009252">
    <property type="term" value="P:peptidoglycan biosynthetic process"/>
    <property type="evidence" value="ECO:0007669"/>
    <property type="project" value="UniProtKB-UniRule"/>
</dbReference>
<keyword evidence="6 12" id="KW-0133">Cell shape</keyword>
<evidence type="ECO:0000256" key="9">
    <source>
        <dbReference type="ARBA" id="ARBA00023316"/>
    </source>
</evidence>
<feature type="domain" description="Enolpyruvate transferase" evidence="13">
    <location>
        <begin position="9"/>
        <end position="418"/>
    </location>
</feature>
<dbReference type="EMBL" id="NZEX01000110">
    <property type="protein sequence ID" value="MAH63744.1"/>
    <property type="molecule type" value="Genomic_DNA"/>
</dbReference>
<keyword evidence="3 12" id="KW-0963">Cytoplasm</keyword>
<dbReference type="SUPFAM" id="SSF55205">
    <property type="entry name" value="EPT/RTPC-like"/>
    <property type="match status" value="1"/>
</dbReference>
<feature type="binding site" evidence="12">
    <location>
        <position position="316"/>
    </location>
    <ligand>
        <name>UDP-N-acetyl-alpha-D-glucosamine</name>
        <dbReference type="ChEBI" id="CHEBI:57705"/>
    </ligand>
</feature>
<dbReference type="PANTHER" id="PTHR43783:SF1">
    <property type="entry name" value="UDP-N-ACETYLGLUCOSAMINE 1-CARBOXYVINYLTRANSFERASE"/>
    <property type="match status" value="1"/>
</dbReference>